<evidence type="ECO:0000313" key="3">
    <source>
        <dbReference type="Proteomes" id="UP000256269"/>
    </source>
</evidence>
<name>A0A3E0HUA7_9PSEU</name>
<sequence>MGSAAVAAYRELLGAVLRSCREKAGMSPTQATKSLGWYSSVKIARLEAGAIKIPEDELERMLELFGVPAGEAEKIRFFGVKARERPSRVTPSESTLRAFVAEASEVRTYADQLLPELTQTVDYAYALLSTSLRTAPSDVGREARERVEAQRPLTSVQPPDLHVVVGEPALLRPVGGRLVLRNQLEHLRALVDRPNVTFRVIPIDHGEHAALGMAFTLITLAVPAFTTVYTEGLTATSYADAPDEVDAYKLAFRRITEAALPEEDSAKLLDRRIDELVQ</sequence>
<dbReference type="Pfam" id="PF13560">
    <property type="entry name" value="HTH_31"/>
    <property type="match status" value="1"/>
</dbReference>
<comment type="caution">
    <text evidence="2">The sequence shown here is derived from an EMBL/GenBank/DDBJ whole genome shotgun (WGS) entry which is preliminary data.</text>
</comment>
<dbReference type="SUPFAM" id="SSF47413">
    <property type="entry name" value="lambda repressor-like DNA-binding domains"/>
    <property type="match status" value="1"/>
</dbReference>
<evidence type="ECO:0000259" key="1">
    <source>
        <dbReference type="PROSITE" id="PS50943"/>
    </source>
</evidence>
<accession>A0A3E0HUA7</accession>
<dbReference type="InterPro" id="IPR043917">
    <property type="entry name" value="DUF5753"/>
</dbReference>
<dbReference type="Gene3D" id="1.10.260.40">
    <property type="entry name" value="lambda repressor-like DNA-binding domains"/>
    <property type="match status" value="1"/>
</dbReference>
<protein>
    <submittedName>
        <fullName evidence="2">Helix-turn-helix protein</fullName>
    </submittedName>
</protein>
<reference evidence="2 3" key="1">
    <citation type="submission" date="2018-08" db="EMBL/GenBank/DDBJ databases">
        <title>Genomic Encyclopedia of Archaeal and Bacterial Type Strains, Phase II (KMG-II): from individual species to whole genera.</title>
        <authorList>
            <person name="Goeker M."/>
        </authorList>
    </citation>
    <scope>NUCLEOTIDE SEQUENCE [LARGE SCALE GENOMIC DNA]</scope>
    <source>
        <strain evidence="2 3">DSM 45791</strain>
    </source>
</reference>
<dbReference type="AlphaFoldDB" id="A0A3E0HUA7"/>
<dbReference type="PROSITE" id="PS50943">
    <property type="entry name" value="HTH_CROC1"/>
    <property type="match status" value="1"/>
</dbReference>
<dbReference type="CDD" id="cd00093">
    <property type="entry name" value="HTH_XRE"/>
    <property type="match status" value="1"/>
</dbReference>
<dbReference type="GO" id="GO:0003677">
    <property type="term" value="F:DNA binding"/>
    <property type="evidence" value="ECO:0007669"/>
    <property type="project" value="InterPro"/>
</dbReference>
<evidence type="ECO:0000313" key="2">
    <source>
        <dbReference type="EMBL" id="REH50123.1"/>
    </source>
</evidence>
<dbReference type="InterPro" id="IPR010982">
    <property type="entry name" value="Lambda_DNA-bd_dom_sf"/>
</dbReference>
<dbReference type="Pfam" id="PF19054">
    <property type="entry name" value="DUF5753"/>
    <property type="match status" value="1"/>
</dbReference>
<organism evidence="2 3">
    <name type="scientific">Kutzneria buriramensis</name>
    <dbReference type="NCBI Taxonomy" id="1045776"/>
    <lineage>
        <taxon>Bacteria</taxon>
        <taxon>Bacillati</taxon>
        <taxon>Actinomycetota</taxon>
        <taxon>Actinomycetes</taxon>
        <taxon>Pseudonocardiales</taxon>
        <taxon>Pseudonocardiaceae</taxon>
        <taxon>Kutzneria</taxon>
    </lineage>
</organism>
<gene>
    <name evidence="2" type="ORF">BCF44_104396</name>
</gene>
<dbReference type="InterPro" id="IPR001387">
    <property type="entry name" value="Cro/C1-type_HTH"/>
</dbReference>
<dbReference type="Proteomes" id="UP000256269">
    <property type="component" value="Unassembled WGS sequence"/>
</dbReference>
<proteinExistence type="predicted"/>
<feature type="domain" description="HTH cro/C1-type" evidence="1">
    <location>
        <begin position="17"/>
        <end position="72"/>
    </location>
</feature>
<dbReference type="EMBL" id="QUNO01000004">
    <property type="protein sequence ID" value="REH50123.1"/>
    <property type="molecule type" value="Genomic_DNA"/>
</dbReference>
<keyword evidence="3" id="KW-1185">Reference proteome</keyword>
<dbReference type="RefSeq" id="WP_170217523.1">
    <property type="nucleotide sequence ID" value="NZ_CP144375.1"/>
</dbReference>